<evidence type="ECO:0000256" key="3">
    <source>
        <dbReference type="ARBA" id="ARBA00038493"/>
    </source>
</evidence>
<keyword evidence="6" id="KW-1185">Reference proteome</keyword>
<dbReference type="GO" id="GO:0016740">
    <property type="term" value="F:transferase activity"/>
    <property type="evidence" value="ECO:0007669"/>
    <property type="project" value="UniProtKB-KW"/>
</dbReference>
<proteinExistence type="inferred from homology"/>
<dbReference type="CDD" id="cd03141">
    <property type="entry name" value="GATase1_Hsp31_like"/>
    <property type="match status" value="1"/>
</dbReference>
<protein>
    <submittedName>
        <fullName evidence="5">Type 1 glutamine amidotransferase domain-containing protein</fullName>
    </submittedName>
</protein>
<dbReference type="GO" id="GO:0019172">
    <property type="term" value="F:glyoxalase III activity"/>
    <property type="evidence" value="ECO:0007669"/>
    <property type="project" value="TreeGrafter"/>
</dbReference>
<evidence type="ECO:0000259" key="4">
    <source>
        <dbReference type="Pfam" id="PF01965"/>
    </source>
</evidence>
<dbReference type="Pfam" id="PF01965">
    <property type="entry name" value="DJ-1_PfpI"/>
    <property type="match status" value="1"/>
</dbReference>
<organism evidence="5 6">
    <name type="scientific">Leeia aquatica</name>
    <dbReference type="NCBI Taxonomy" id="2725557"/>
    <lineage>
        <taxon>Bacteria</taxon>
        <taxon>Pseudomonadati</taxon>
        <taxon>Pseudomonadota</taxon>
        <taxon>Betaproteobacteria</taxon>
        <taxon>Neisseriales</taxon>
        <taxon>Leeiaceae</taxon>
        <taxon>Leeia</taxon>
    </lineage>
</organism>
<gene>
    <name evidence="5" type="ORF">HF682_12145</name>
</gene>
<dbReference type="EMBL" id="JABAIM010000002">
    <property type="protein sequence ID" value="NLR75909.1"/>
    <property type="molecule type" value="Genomic_DNA"/>
</dbReference>
<evidence type="ECO:0000313" key="5">
    <source>
        <dbReference type="EMBL" id="NLR75909.1"/>
    </source>
</evidence>
<dbReference type="SUPFAM" id="SSF52317">
    <property type="entry name" value="Class I glutamine amidotransferase-like"/>
    <property type="match status" value="1"/>
</dbReference>
<dbReference type="AlphaFoldDB" id="A0A847SF62"/>
<keyword evidence="5" id="KW-0808">Transferase</keyword>
<evidence type="ECO:0000313" key="6">
    <source>
        <dbReference type="Proteomes" id="UP000587991"/>
    </source>
</evidence>
<accession>A0A847SF62</accession>
<dbReference type="Gene3D" id="3.40.50.880">
    <property type="match status" value="1"/>
</dbReference>
<dbReference type="RefSeq" id="WP_168877536.1">
    <property type="nucleotide sequence ID" value="NZ_JABAIM010000002.1"/>
</dbReference>
<name>A0A847SF62_9NEIS</name>
<dbReference type="GO" id="GO:0019243">
    <property type="term" value="P:methylglyoxal catabolic process to D-lactate via S-lactoyl-glutathione"/>
    <property type="evidence" value="ECO:0007669"/>
    <property type="project" value="TreeGrafter"/>
</dbReference>
<keyword evidence="2" id="KW-0456">Lyase</keyword>
<comment type="caution">
    <text evidence="5">The sequence shown here is derived from an EMBL/GenBank/DDBJ whole genome shotgun (WGS) entry which is preliminary data.</text>
</comment>
<keyword evidence="5" id="KW-0315">Glutamine amidotransferase</keyword>
<feature type="domain" description="DJ-1/PfpI" evidence="4">
    <location>
        <begin position="24"/>
        <end position="220"/>
    </location>
</feature>
<dbReference type="PANTHER" id="PTHR48094:SF11">
    <property type="entry name" value="GLUTATHIONE-INDEPENDENT GLYOXALASE HSP31-RELATED"/>
    <property type="match status" value="1"/>
</dbReference>
<evidence type="ECO:0000256" key="2">
    <source>
        <dbReference type="ARBA" id="ARBA00023239"/>
    </source>
</evidence>
<dbReference type="InterPro" id="IPR029062">
    <property type="entry name" value="Class_I_gatase-like"/>
</dbReference>
<dbReference type="InterPro" id="IPR050325">
    <property type="entry name" value="Prot/Nucl_acid_deglycase"/>
</dbReference>
<evidence type="ECO:0000256" key="1">
    <source>
        <dbReference type="ARBA" id="ARBA00023016"/>
    </source>
</evidence>
<dbReference type="PANTHER" id="PTHR48094">
    <property type="entry name" value="PROTEIN/NUCLEIC ACID DEGLYCASE DJ-1-RELATED"/>
    <property type="match status" value="1"/>
</dbReference>
<dbReference type="Proteomes" id="UP000587991">
    <property type="component" value="Unassembled WGS sequence"/>
</dbReference>
<sequence>MSTPRILFVLTSQHTLGDLAHPTGFWHEELSAPWWALRDAGFQVDLVRIGPKPAVADPASLTDDFRTAAVNRFLADTASTQALAEAPVLSDLPPADYAAVYLVGGHGAMWDFPANPSLQALLQHQLAHDGLIAAVCHGVAGLLNLGADLKGRILCGFSNEEEQMAGASAVVPFMLESVLREAGAHYQGAPAFHSNVMQDGLLITGQNPQSSAALGEALLKALSTRTA</sequence>
<reference evidence="5 6" key="1">
    <citation type="submission" date="2020-04" db="EMBL/GenBank/DDBJ databases">
        <title>Draft genome of Leeia sp. IMCC25680.</title>
        <authorList>
            <person name="Song J."/>
            <person name="Cho J.-C."/>
        </authorList>
    </citation>
    <scope>NUCLEOTIDE SEQUENCE [LARGE SCALE GENOMIC DNA]</scope>
    <source>
        <strain evidence="5 6">IMCC25680</strain>
    </source>
</reference>
<dbReference type="InterPro" id="IPR002818">
    <property type="entry name" value="DJ-1/PfpI"/>
</dbReference>
<comment type="similarity">
    <text evidence="3">Belongs to the peptidase C56 family. HSP31-like subfamily.</text>
</comment>
<keyword evidence="1" id="KW-0346">Stress response</keyword>
<dbReference type="GO" id="GO:0005737">
    <property type="term" value="C:cytoplasm"/>
    <property type="evidence" value="ECO:0007669"/>
    <property type="project" value="TreeGrafter"/>
</dbReference>